<evidence type="ECO:0000313" key="1">
    <source>
        <dbReference type="EMBL" id="QPI16885.1"/>
    </source>
</evidence>
<proteinExistence type="predicted"/>
<protein>
    <submittedName>
        <fullName evidence="1">Uncharacterized protein</fullName>
    </submittedName>
</protein>
<name>A0A7S9XHQ2_9VIRU</name>
<dbReference type="EMBL" id="MW030612">
    <property type="protein sequence ID" value="QPI16885.1"/>
    <property type="molecule type" value="Genomic_DNA"/>
</dbReference>
<sequence>MTDMLNIAIVGNKKRIESCKKVGADKKIIGHKREKDFLAKYNITKLNEPTEYGATSDTSICQSHSICDKLKETIKNTNLNVSNKSGKNIQLVLGNIPELKDIDIVTLEDKGYVRKIFEKYLKKSESKKPAGILAYKDTSRKKWTFFNTDDIVDYIVDKCIWRKIESGRIKGDFTDDSKKGTRNYITYEYRNKRKSYFLGFNGNAGKPFIELLKSPNHGINYYEDDY</sequence>
<accession>A0A7S9XHQ2</accession>
<reference evidence="1" key="1">
    <citation type="submission" date="2020-08" db="EMBL/GenBank/DDBJ databases">
        <title>Bridging the membrane lipid divide: bacteria of the FCB group superphylum have the potential to synthesize archaeal ether lipids.</title>
        <authorList>
            <person name="Villanueva L."/>
            <person name="von Meijenfeldt F.A.B."/>
            <person name="Westbye A.B."/>
            <person name="Yadav S."/>
            <person name="Hopmans E.C."/>
            <person name="Dutilh B.E."/>
            <person name="Sinninghe Damste J.S."/>
        </authorList>
    </citation>
    <scope>NUCLEOTIDE SEQUENCE</scope>
    <source>
        <strain evidence="1">NIOZ-UU159</strain>
    </source>
</reference>
<gene>
    <name evidence="1" type="ORF">NIOZUU159_00382</name>
</gene>
<organism evidence="1">
    <name type="scientific">Virus NIOZ-UU159</name>
    <dbReference type="NCBI Taxonomy" id="2763270"/>
    <lineage>
        <taxon>Viruses</taxon>
    </lineage>
</organism>